<gene>
    <name evidence="7" type="primary">nop10</name>
    <name evidence="8" type="ORF">MBCUT_13540</name>
</gene>
<dbReference type="GO" id="GO:0001522">
    <property type="term" value="P:pseudouridine synthesis"/>
    <property type="evidence" value="ECO:0007669"/>
    <property type="project" value="InterPro"/>
</dbReference>
<keyword evidence="6 7" id="KW-0687">Ribonucleoprotein</keyword>
<comment type="function">
    <text evidence="1 7">Involved in ribosome biogenesis; more specifically in 18S rRNA pseudouridylation and in cleavage of pre-rRNA.</text>
</comment>
<comment type="similarity">
    <text evidence="2 7">Belongs to the NOP10 family.</text>
</comment>
<keyword evidence="5 7" id="KW-0698">rRNA processing</keyword>
<sequence>MHKCNSCNIYTIKDICPDCGGKLNVIYPPKYSIEDKYGKYRRKLKKEVLQEKLLNNNNKL</sequence>
<dbReference type="Gene3D" id="2.20.28.40">
    <property type="entry name" value="H/ACA ribonucleoprotein complex, subunit Nop10"/>
    <property type="match status" value="1"/>
</dbReference>
<dbReference type="GO" id="GO:0030515">
    <property type="term" value="F:snoRNA binding"/>
    <property type="evidence" value="ECO:0007669"/>
    <property type="project" value="InterPro"/>
</dbReference>
<dbReference type="InterPro" id="IPR007264">
    <property type="entry name" value="H/ACA_rnp_Nop10"/>
</dbReference>
<dbReference type="SUPFAM" id="SSF144210">
    <property type="entry name" value="Nop10-like SnoRNP"/>
    <property type="match status" value="1"/>
</dbReference>
<evidence type="ECO:0000256" key="2">
    <source>
        <dbReference type="ARBA" id="ARBA00009462"/>
    </source>
</evidence>
<evidence type="ECO:0000256" key="3">
    <source>
        <dbReference type="ARBA" id="ARBA00018821"/>
    </source>
</evidence>
<evidence type="ECO:0000256" key="1">
    <source>
        <dbReference type="ARBA" id="ARBA00002325"/>
    </source>
</evidence>
<dbReference type="Proteomes" id="UP000077275">
    <property type="component" value="Unassembled WGS sequence"/>
</dbReference>
<accession>A0A166DKY5</accession>
<keyword evidence="9" id="KW-1185">Reference proteome</keyword>
<dbReference type="InterPro" id="IPR023532">
    <property type="entry name" value="Nop10_arc-typ"/>
</dbReference>
<evidence type="ECO:0000256" key="7">
    <source>
        <dbReference type="HAMAP-Rule" id="MF_00803"/>
    </source>
</evidence>
<proteinExistence type="inferred from homology"/>
<dbReference type="GO" id="GO:1990904">
    <property type="term" value="C:ribonucleoprotein complex"/>
    <property type="evidence" value="ECO:0007669"/>
    <property type="project" value="UniProtKB-KW"/>
</dbReference>
<keyword evidence="4 7" id="KW-0690">Ribosome biogenesis</keyword>
<evidence type="ECO:0000313" key="8">
    <source>
        <dbReference type="EMBL" id="KZX15704.1"/>
    </source>
</evidence>
<dbReference type="NCBIfam" id="NF009623">
    <property type="entry name" value="PRK13130.1"/>
    <property type="match status" value="1"/>
</dbReference>
<comment type="caution">
    <text evidence="8">The sequence shown here is derived from an EMBL/GenBank/DDBJ whole genome shotgun (WGS) entry which is preliminary data.</text>
</comment>
<name>A0A166DKY5_9EURY</name>
<reference evidence="8 9" key="1">
    <citation type="submission" date="2016-04" db="EMBL/GenBank/DDBJ databases">
        <title>Genome sequence of Methanobrevibacter cuticularis DSM 11139.</title>
        <authorList>
            <person name="Poehlein A."/>
            <person name="Seedorf H."/>
            <person name="Daniel R."/>
        </authorList>
    </citation>
    <scope>NUCLEOTIDE SEQUENCE [LARGE SCALE GENOMIC DNA]</scope>
    <source>
        <strain evidence="8 9">DSM 11139</strain>
    </source>
</reference>
<evidence type="ECO:0000256" key="4">
    <source>
        <dbReference type="ARBA" id="ARBA00022517"/>
    </source>
</evidence>
<dbReference type="AlphaFoldDB" id="A0A166DKY5"/>
<dbReference type="Pfam" id="PF04135">
    <property type="entry name" value="Nop10p"/>
    <property type="match status" value="1"/>
</dbReference>
<dbReference type="STRING" id="47311.MBCUT_13540"/>
<evidence type="ECO:0000256" key="6">
    <source>
        <dbReference type="ARBA" id="ARBA00023274"/>
    </source>
</evidence>
<dbReference type="GO" id="GO:0006364">
    <property type="term" value="P:rRNA processing"/>
    <property type="evidence" value="ECO:0007669"/>
    <property type="project" value="UniProtKB-UniRule"/>
</dbReference>
<evidence type="ECO:0000313" key="9">
    <source>
        <dbReference type="Proteomes" id="UP000077275"/>
    </source>
</evidence>
<dbReference type="HAMAP" id="MF_00803">
    <property type="entry name" value="Nop10"/>
    <property type="match status" value="1"/>
</dbReference>
<dbReference type="EMBL" id="LWMW01000110">
    <property type="protein sequence ID" value="KZX15704.1"/>
    <property type="molecule type" value="Genomic_DNA"/>
</dbReference>
<evidence type="ECO:0000256" key="5">
    <source>
        <dbReference type="ARBA" id="ARBA00022552"/>
    </source>
</evidence>
<protein>
    <recommendedName>
        <fullName evidence="3 7">Ribosome biogenesis protein Nop10</fullName>
    </recommendedName>
</protein>
<organism evidence="8 9">
    <name type="scientific">Methanobrevibacter cuticularis</name>
    <dbReference type="NCBI Taxonomy" id="47311"/>
    <lineage>
        <taxon>Archaea</taxon>
        <taxon>Methanobacteriati</taxon>
        <taxon>Methanobacteriota</taxon>
        <taxon>Methanomada group</taxon>
        <taxon>Methanobacteria</taxon>
        <taxon>Methanobacteriales</taxon>
        <taxon>Methanobacteriaceae</taxon>
        <taxon>Methanobrevibacter</taxon>
    </lineage>
</organism>
<dbReference type="InterPro" id="IPR036756">
    <property type="entry name" value="H/ACA_rnp_Nop10_sf"/>
</dbReference>
<dbReference type="PATRIC" id="fig|47311.3.peg.1480"/>